<gene>
    <name evidence="4" type="ORF">B4167_2873</name>
    <name evidence="3" type="ORF">BT1A1_1384</name>
</gene>
<dbReference type="InterPro" id="IPR025246">
    <property type="entry name" value="IS30-like_HTH"/>
</dbReference>
<dbReference type="AlphaFoldDB" id="A0A090KRB1"/>
<sequence length="349" mass="40220">MVQTKSTTNKRTFKHLTAFDRGQMAALHNEGKSLQEIADVIGCHKSTVCRELKRGMVQQMKSDRTYYKAYFPETAQIRYENNRKACGAKLKLDSAIDFIQFVEKKILDDDWSPDAACGHAKLHSTYGEQIVCTKTIYNYIDKGLIAVKNIDLPMKLRRNTKTKRIRKNKRILGQSIEERPAEVEQRQEFGHWEIDTVIGKKDKKDEVLLTLTERKTRKELIFRADGKNSQAINTIIKQLRHKYGTSFHQILKTITSDNGSEFAELSLSVQDEKTTVYFTHPYCSSERGTNERHNGLIRRFIPKGKAISSVSDVTITYAENWCNSLPRRILGYKTPEECFQEELSRLASL</sequence>
<dbReference type="NCBIfam" id="NF033563">
    <property type="entry name" value="transpos_IS30"/>
    <property type="match status" value="1"/>
</dbReference>
<dbReference type="PROSITE" id="PS50994">
    <property type="entry name" value="INTEGRASE"/>
    <property type="match status" value="1"/>
</dbReference>
<dbReference type="InterPro" id="IPR001584">
    <property type="entry name" value="Integrase_cat-core"/>
</dbReference>
<dbReference type="GO" id="GO:0003676">
    <property type="term" value="F:nucleic acid binding"/>
    <property type="evidence" value="ECO:0007669"/>
    <property type="project" value="InterPro"/>
</dbReference>
<dbReference type="SUPFAM" id="SSF53098">
    <property type="entry name" value="Ribonuclease H-like"/>
    <property type="match status" value="1"/>
</dbReference>
<dbReference type="Gene3D" id="1.10.10.60">
    <property type="entry name" value="Homeodomain-like"/>
    <property type="match status" value="1"/>
</dbReference>
<dbReference type="EMBL" id="JXLU01000088">
    <property type="protein sequence ID" value="KIO72651.1"/>
    <property type="molecule type" value="Genomic_DNA"/>
</dbReference>
<dbReference type="InterPro" id="IPR012337">
    <property type="entry name" value="RNaseH-like_sf"/>
</dbReference>
<dbReference type="Proteomes" id="UP000040576">
    <property type="component" value="Unassembled WGS sequence"/>
</dbReference>
<evidence type="ECO:0000313" key="5">
    <source>
        <dbReference type="Proteomes" id="UP000032076"/>
    </source>
</evidence>
<feature type="domain" description="Integrase catalytic" evidence="2">
    <location>
        <begin position="176"/>
        <end position="343"/>
    </location>
</feature>
<name>A0A090KRB1_9BACI</name>
<reference evidence="3 6" key="1">
    <citation type="submission" date="2014-07" db="EMBL/GenBank/DDBJ databases">
        <authorList>
            <person name="Wibberg Daniel"/>
        </authorList>
    </citation>
    <scope>NUCLEOTIDE SEQUENCE [LARGE SCALE GENOMIC DNA]</scope>
</reference>
<dbReference type="InterPro" id="IPR051917">
    <property type="entry name" value="Transposase-Integrase"/>
</dbReference>
<dbReference type="OrthoDB" id="9776104at2"/>
<protein>
    <submittedName>
        <fullName evidence="3">Integrase catalytic region</fullName>
    </submittedName>
</protein>
<dbReference type="Gene3D" id="3.30.420.10">
    <property type="entry name" value="Ribonuclease H-like superfamily/Ribonuclease H"/>
    <property type="match status" value="1"/>
</dbReference>
<dbReference type="GO" id="GO:0004803">
    <property type="term" value="F:transposase activity"/>
    <property type="evidence" value="ECO:0007669"/>
    <property type="project" value="TreeGrafter"/>
</dbReference>
<reference evidence="4 5" key="2">
    <citation type="submission" date="2015-01" db="EMBL/GenBank/DDBJ databases">
        <title>Draft Genome Sequences of Four Bacillus thermoamylovorans Strains, Isolated From Food Products.</title>
        <authorList>
            <person name="Krawcyk A.O."/>
            <person name="Berendsen E.M."/>
            <person name="Eijlander R.T."/>
            <person name="de Jong A."/>
            <person name="Wells-Bennik M."/>
            <person name="Kuipers O.P."/>
        </authorList>
    </citation>
    <scope>NUCLEOTIDE SEQUENCE [LARGE SCALE GENOMIC DNA]</scope>
    <source>
        <strain evidence="4 5">B4167</strain>
    </source>
</reference>
<evidence type="ECO:0000259" key="2">
    <source>
        <dbReference type="PROSITE" id="PS50994"/>
    </source>
</evidence>
<dbReference type="GO" id="GO:0006310">
    <property type="term" value="P:DNA recombination"/>
    <property type="evidence" value="ECO:0007669"/>
    <property type="project" value="UniProtKB-KW"/>
</dbReference>
<dbReference type="InterPro" id="IPR036397">
    <property type="entry name" value="RNaseH_sf"/>
</dbReference>
<evidence type="ECO:0000313" key="4">
    <source>
        <dbReference type="EMBL" id="KIO72651.1"/>
    </source>
</evidence>
<evidence type="ECO:0000313" key="3">
    <source>
        <dbReference type="EMBL" id="CEE01214.1"/>
    </source>
</evidence>
<keyword evidence="6" id="KW-1185">Reference proteome</keyword>
<dbReference type="GO" id="GO:0015074">
    <property type="term" value="P:DNA integration"/>
    <property type="evidence" value="ECO:0007669"/>
    <property type="project" value="InterPro"/>
</dbReference>
<evidence type="ECO:0000313" key="6">
    <source>
        <dbReference type="Proteomes" id="UP000040576"/>
    </source>
</evidence>
<dbReference type="PANTHER" id="PTHR10948:SF23">
    <property type="entry name" value="TRANSPOSASE INSI FOR INSERTION SEQUENCE ELEMENT IS30A-RELATED"/>
    <property type="match status" value="1"/>
</dbReference>
<accession>A0A090KRB1</accession>
<organism evidence="3 6">
    <name type="scientific">Caldibacillus thermoamylovorans</name>
    <dbReference type="NCBI Taxonomy" id="35841"/>
    <lineage>
        <taxon>Bacteria</taxon>
        <taxon>Bacillati</taxon>
        <taxon>Bacillota</taxon>
        <taxon>Bacilli</taxon>
        <taxon>Bacillales</taxon>
        <taxon>Bacillaceae</taxon>
        <taxon>Caldibacillus</taxon>
    </lineage>
</organism>
<dbReference type="GO" id="GO:0032196">
    <property type="term" value="P:transposition"/>
    <property type="evidence" value="ECO:0007669"/>
    <property type="project" value="TreeGrafter"/>
</dbReference>
<dbReference type="RefSeq" id="WP_034769412.1">
    <property type="nucleotide sequence ID" value="NZ_CCRF01000044.1"/>
</dbReference>
<dbReference type="PATRIC" id="fig|35841.7.peg.3340"/>
<proteinExistence type="predicted"/>
<evidence type="ECO:0000256" key="1">
    <source>
        <dbReference type="ARBA" id="ARBA00023172"/>
    </source>
</evidence>
<dbReference type="Pfam" id="PF13936">
    <property type="entry name" value="HTH_38"/>
    <property type="match status" value="1"/>
</dbReference>
<dbReference type="PANTHER" id="PTHR10948">
    <property type="entry name" value="TRANSPOSASE"/>
    <property type="match status" value="1"/>
</dbReference>
<keyword evidence="1" id="KW-0233">DNA recombination</keyword>
<dbReference type="EMBL" id="CCRF01000044">
    <property type="protein sequence ID" value="CEE01214.1"/>
    <property type="molecule type" value="Genomic_DNA"/>
</dbReference>
<dbReference type="GO" id="GO:0005829">
    <property type="term" value="C:cytosol"/>
    <property type="evidence" value="ECO:0007669"/>
    <property type="project" value="TreeGrafter"/>
</dbReference>
<dbReference type="InterPro" id="IPR053392">
    <property type="entry name" value="Transposase_IS30-like"/>
</dbReference>
<dbReference type="Proteomes" id="UP000032076">
    <property type="component" value="Unassembled WGS sequence"/>
</dbReference>